<reference evidence="1" key="1">
    <citation type="submission" date="2009-11" db="EMBL/GenBank/DDBJ databases">
        <authorList>
            <consortium name="The Broad Institute Genome Sequencing Platform"/>
            <person name="Ward D."/>
            <person name="Feldgarden M."/>
            <person name="Earl A."/>
            <person name="Young S.K."/>
            <person name="Zeng Q."/>
            <person name="Koehrsen M."/>
            <person name="Alvarado L."/>
            <person name="Berlin A."/>
            <person name="Bochicchio J."/>
            <person name="Borenstein D."/>
            <person name="Chapman S.B."/>
            <person name="Chen Z."/>
            <person name="Engels R."/>
            <person name="Freedman E."/>
            <person name="Gellesch M."/>
            <person name="Goldberg J."/>
            <person name="Griggs A."/>
            <person name="Gujja S."/>
            <person name="Heilman E."/>
            <person name="Heiman D."/>
            <person name="Hepburn T."/>
            <person name="Howarth C."/>
            <person name="Jen D."/>
            <person name="Larson L."/>
            <person name="Lewis B."/>
            <person name="Mehta T."/>
            <person name="Park D."/>
            <person name="Pearson M."/>
            <person name="Roberts A."/>
            <person name="Saif S."/>
            <person name="Shea T."/>
            <person name="Shenoy N."/>
            <person name="Sisk P."/>
            <person name="Stolte C."/>
            <person name="Sykes S."/>
            <person name="Thomson T."/>
            <person name="Walk T."/>
            <person name="White J."/>
            <person name="Yandava C."/>
            <person name="Izard J."/>
            <person name="Baranova O.V."/>
            <person name="Blanton J.M."/>
            <person name="Tanner A.C."/>
            <person name="Dewhirst F.E."/>
            <person name="Haas B."/>
            <person name="Nusbaum C."/>
            <person name="Birren B."/>
        </authorList>
    </citation>
    <scope>NUCLEOTIDE SEQUENCE [LARGE SCALE GENOMIC DNA]</scope>
    <source>
        <strain evidence="1">1-1 BBBD Race 1</strain>
    </source>
</reference>
<sequence>PGSPGRMQYACIPADSAGARRPSSPHGMAVASASWTTHNNMSIKLSDLPLDVVRIIIAHCMDHRRPSPKCH</sequence>
<evidence type="ECO:0000313" key="2">
    <source>
        <dbReference type="EnsemblFungi" id="PTTG_31071-t43_1-p1"/>
    </source>
</evidence>
<feature type="non-terminal residue" evidence="1">
    <location>
        <position position="1"/>
    </location>
</feature>
<name>A0A180FWB4_PUCT1</name>
<protein>
    <submittedName>
        <fullName evidence="1 2">Uncharacterized protein</fullName>
    </submittedName>
</protein>
<dbReference type="VEuPathDB" id="FungiDB:PTTG_31071"/>
<evidence type="ECO:0000313" key="1">
    <source>
        <dbReference type="EMBL" id="OAV84776.1"/>
    </source>
</evidence>
<reference evidence="2" key="4">
    <citation type="submission" date="2025-05" db="UniProtKB">
        <authorList>
            <consortium name="EnsemblFungi"/>
        </authorList>
    </citation>
    <scope>IDENTIFICATION</scope>
    <source>
        <strain evidence="2">isolate 1-1 / race 1 (BBBD)</strain>
    </source>
</reference>
<reference evidence="2 3" key="3">
    <citation type="journal article" date="2017" name="G3 (Bethesda)">
        <title>Comparative analysis highlights variable genome content of wheat rusts and divergence of the mating loci.</title>
        <authorList>
            <person name="Cuomo C.A."/>
            <person name="Bakkeren G."/>
            <person name="Khalil H.B."/>
            <person name="Panwar V."/>
            <person name="Joly D."/>
            <person name="Linning R."/>
            <person name="Sakthikumar S."/>
            <person name="Song X."/>
            <person name="Adiconis X."/>
            <person name="Fan L."/>
            <person name="Goldberg J.M."/>
            <person name="Levin J.Z."/>
            <person name="Young S."/>
            <person name="Zeng Q."/>
            <person name="Anikster Y."/>
            <person name="Bruce M."/>
            <person name="Wang M."/>
            <person name="Yin C."/>
            <person name="McCallum B."/>
            <person name="Szabo L.J."/>
            <person name="Hulbert S."/>
            <person name="Chen X."/>
            <person name="Fellers J.P."/>
        </authorList>
    </citation>
    <scope>NUCLEOTIDE SEQUENCE</scope>
    <source>
        <strain evidence="3">Isolate 1-1 / race 1 (BBBD)</strain>
        <strain evidence="2">isolate 1-1 / race 1 (BBBD)</strain>
    </source>
</reference>
<dbReference type="EnsemblFungi" id="PTTG_31071-t43_1">
    <property type="protein sequence ID" value="PTTG_31071-t43_1-p1"/>
    <property type="gene ID" value="PTTG_31071"/>
</dbReference>
<dbReference type="AlphaFoldDB" id="A0A180FWB4"/>
<evidence type="ECO:0000313" key="3">
    <source>
        <dbReference type="Proteomes" id="UP000005240"/>
    </source>
</evidence>
<reference evidence="1" key="2">
    <citation type="submission" date="2016-05" db="EMBL/GenBank/DDBJ databases">
        <title>Comparative analysis highlights variable genome content of wheat rusts and divergence of the mating loci.</title>
        <authorList>
            <person name="Cuomo C.A."/>
            <person name="Bakkeren G."/>
            <person name="Szabo L."/>
            <person name="Khalil H."/>
            <person name="Joly D."/>
            <person name="Goldberg J."/>
            <person name="Young S."/>
            <person name="Zeng Q."/>
            <person name="Fellers J."/>
        </authorList>
    </citation>
    <scope>NUCLEOTIDE SEQUENCE [LARGE SCALE GENOMIC DNA]</scope>
    <source>
        <strain evidence="1">1-1 BBBD Race 1</strain>
    </source>
</reference>
<accession>A0A180FWB4</accession>
<dbReference type="EMBL" id="ADAS02012299">
    <property type="protein sequence ID" value="OAV84776.1"/>
    <property type="molecule type" value="Genomic_DNA"/>
</dbReference>
<organism evidence="1">
    <name type="scientific">Puccinia triticina (isolate 1-1 / race 1 (BBBD))</name>
    <name type="common">Brown leaf rust fungus</name>
    <dbReference type="NCBI Taxonomy" id="630390"/>
    <lineage>
        <taxon>Eukaryota</taxon>
        <taxon>Fungi</taxon>
        <taxon>Dikarya</taxon>
        <taxon>Basidiomycota</taxon>
        <taxon>Pucciniomycotina</taxon>
        <taxon>Pucciniomycetes</taxon>
        <taxon>Pucciniales</taxon>
        <taxon>Pucciniaceae</taxon>
        <taxon>Puccinia</taxon>
    </lineage>
</organism>
<proteinExistence type="predicted"/>
<feature type="non-terminal residue" evidence="1">
    <location>
        <position position="71"/>
    </location>
</feature>
<dbReference type="Proteomes" id="UP000005240">
    <property type="component" value="Unassembled WGS sequence"/>
</dbReference>
<gene>
    <name evidence="1" type="ORF">PTTG_31071</name>
</gene>
<keyword evidence="3" id="KW-1185">Reference proteome</keyword>